<feature type="compositionally biased region" description="Polar residues" evidence="15">
    <location>
        <begin position="297"/>
        <end position="311"/>
    </location>
</feature>
<evidence type="ECO:0000256" key="16">
    <source>
        <dbReference type="SAM" id="Phobius"/>
    </source>
</evidence>
<dbReference type="InterPro" id="IPR049326">
    <property type="entry name" value="Rhodopsin_dom_fungi"/>
</dbReference>
<name>A0A553I0P8_9PEZI</name>
<keyword evidence="20" id="KW-1185">Reference proteome</keyword>
<feature type="binding site" description="axial binding residue" evidence="14">
    <location>
        <position position="53"/>
    </location>
    <ligand>
        <name>heme</name>
        <dbReference type="ChEBI" id="CHEBI:30413"/>
    </ligand>
    <ligandPart>
        <name>Fe</name>
        <dbReference type="ChEBI" id="CHEBI:18248"/>
    </ligandPart>
</feature>
<comment type="caution">
    <text evidence="14">Lacks conserved residue(s) required for the propagation of feature annotation.</text>
</comment>
<keyword evidence="8 17" id="KW-0732">Signal</keyword>
<dbReference type="PROSITE" id="PS52012">
    <property type="entry name" value="CFEM"/>
    <property type="match status" value="1"/>
</dbReference>
<feature type="transmembrane region" description="Helical" evidence="16">
    <location>
        <begin position="131"/>
        <end position="153"/>
    </location>
</feature>
<comment type="similarity">
    <text evidence="13">Belongs to the SAT4 family.</text>
</comment>
<dbReference type="EMBL" id="VFLP01000027">
    <property type="protein sequence ID" value="TRX93755.1"/>
    <property type="molecule type" value="Genomic_DNA"/>
</dbReference>
<accession>A0A553I0P8</accession>
<comment type="subcellular location">
    <subcellularLocation>
        <location evidence="2">Membrane</location>
        <topology evidence="2">Lipid-anchor</topology>
        <topology evidence="2">GPI-anchor</topology>
    </subcellularLocation>
    <subcellularLocation>
        <location evidence="1">Membrane</location>
        <topology evidence="1">Multi-pass membrane protein</topology>
    </subcellularLocation>
    <subcellularLocation>
        <location evidence="3">Secreted</location>
    </subcellularLocation>
</comment>
<dbReference type="OrthoDB" id="2496787at2759"/>
<evidence type="ECO:0000256" key="9">
    <source>
        <dbReference type="ARBA" id="ARBA00022989"/>
    </source>
</evidence>
<dbReference type="AlphaFoldDB" id="A0A553I0P8"/>
<feature type="chain" id="PRO_5021971856" description="CFEM domain-containing protein" evidence="17">
    <location>
        <begin position="26"/>
        <end position="394"/>
    </location>
</feature>
<evidence type="ECO:0000256" key="13">
    <source>
        <dbReference type="ARBA" id="ARBA00038359"/>
    </source>
</evidence>
<dbReference type="PANTHER" id="PTHR33048">
    <property type="entry name" value="PTH11-LIKE INTEGRAL MEMBRANE PROTEIN (AFU_ORTHOLOGUE AFUA_5G11245)"/>
    <property type="match status" value="1"/>
</dbReference>
<dbReference type="SMART" id="SM00747">
    <property type="entry name" value="CFEM"/>
    <property type="match status" value="1"/>
</dbReference>
<dbReference type="InterPro" id="IPR008427">
    <property type="entry name" value="Extracellular_membr_CFEM_dom"/>
</dbReference>
<keyword evidence="6" id="KW-0336">GPI-anchor</keyword>
<dbReference type="Proteomes" id="UP000319160">
    <property type="component" value="Unassembled WGS sequence"/>
</dbReference>
<dbReference type="Pfam" id="PF20684">
    <property type="entry name" value="Fung_rhodopsin"/>
    <property type="match status" value="1"/>
</dbReference>
<dbReference type="InterPro" id="IPR052337">
    <property type="entry name" value="SAT4-like"/>
</dbReference>
<reference evidence="20" key="1">
    <citation type="submission" date="2019-06" db="EMBL/GenBank/DDBJ databases">
        <title>Draft genome sequence of the griseofulvin-producing fungus Xylaria cubensis strain G536.</title>
        <authorList>
            <person name="Mead M.E."/>
            <person name="Raja H.A."/>
            <person name="Steenwyk J.L."/>
            <person name="Knowles S.L."/>
            <person name="Oberlies N.H."/>
            <person name="Rokas A."/>
        </authorList>
    </citation>
    <scope>NUCLEOTIDE SEQUENCE [LARGE SCALE GENOMIC DNA]</scope>
    <source>
        <strain evidence="20">G536</strain>
    </source>
</reference>
<dbReference type="STRING" id="2512241.A0A553I0P8"/>
<evidence type="ECO:0000256" key="2">
    <source>
        <dbReference type="ARBA" id="ARBA00004589"/>
    </source>
</evidence>
<evidence type="ECO:0000256" key="8">
    <source>
        <dbReference type="ARBA" id="ARBA00022729"/>
    </source>
</evidence>
<evidence type="ECO:0000256" key="6">
    <source>
        <dbReference type="ARBA" id="ARBA00022622"/>
    </source>
</evidence>
<keyword evidence="5" id="KW-0964">Secreted</keyword>
<protein>
    <recommendedName>
        <fullName evidence="18">CFEM domain-containing protein</fullName>
    </recommendedName>
</protein>
<keyword evidence="11 14" id="KW-1015">Disulfide bond</keyword>
<evidence type="ECO:0000256" key="17">
    <source>
        <dbReference type="SAM" id="SignalP"/>
    </source>
</evidence>
<dbReference type="GO" id="GO:0098552">
    <property type="term" value="C:side of membrane"/>
    <property type="evidence" value="ECO:0007669"/>
    <property type="project" value="UniProtKB-KW"/>
</dbReference>
<evidence type="ECO:0000256" key="3">
    <source>
        <dbReference type="ARBA" id="ARBA00004613"/>
    </source>
</evidence>
<evidence type="ECO:0000256" key="11">
    <source>
        <dbReference type="ARBA" id="ARBA00023157"/>
    </source>
</evidence>
<evidence type="ECO:0000256" key="5">
    <source>
        <dbReference type="ARBA" id="ARBA00022525"/>
    </source>
</evidence>
<keyword evidence="14" id="KW-0408">Iron</keyword>
<evidence type="ECO:0000256" key="12">
    <source>
        <dbReference type="ARBA" id="ARBA00023288"/>
    </source>
</evidence>
<feature type="signal peptide" evidence="17">
    <location>
        <begin position="1"/>
        <end position="25"/>
    </location>
</feature>
<feature type="domain" description="CFEM" evidence="18">
    <location>
        <begin position="6"/>
        <end position="118"/>
    </location>
</feature>
<evidence type="ECO:0000256" key="10">
    <source>
        <dbReference type="ARBA" id="ARBA00023136"/>
    </source>
</evidence>
<evidence type="ECO:0000256" key="1">
    <source>
        <dbReference type="ARBA" id="ARBA00004141"/>
    </source>
</evidence>
<evidence type="ECO:0000259" key="18">
    <source>
        <dbReference type="PROSITE" id="PS52012"/>
    </source>
</evidence>
<feature type="transmembrane region" description="Helical" evidence="16">
    <location>
        <begin position="100"/>
        <end position="119"/>
    </location>
</feature>
<evidence type="ECO:0000313" key="19">
    <source>
        <dbReference type="EMBL" id="TRX93755.1"/>
    </source>
</evidence>
<keyword evidence="14" id="KW-0479">Metal-binding</keyword>
<gene>
    <name evidence="19" type="ORF">FHL15_005431</name>
</gene>
<dbReference type="Pfam" id="PF05730">
    <property type="entry name" value="CFEM"/>
    <property type="match status" value="1"/>
</dbReference>
<feature type="disulfide bond" evidence="14">
    <location>
        <begin position="58"/>
        <end position="91"/>
    </location>
</feature>
<keyword evidence="6" id="KW-0325">Glycoprotein</keyword>
<keyword evidence="9 16" id="KW-1133">Transmembrane helix</keyword>
<keyword evidence="14" id="KW-0349">Heme</keyword>
<comment type="similarity">
    <text evidence="4">Belongs to the RBT5 family.</text>
</comment>
<dbReference type="GO" id="GO:0046872">
    <property type="term" value="F:metal ion binding"/>
    <property type="evidence" value="ECO:0007669"/>
    <property type="project" value="UniProtKB-UniRule"/>
</dbReference>
<sequence length="394" mass="42640">MLGRTVVAWTVTVFASVAFAAGLSGVNLNEIPQCGLLCIVNTVTEKSSCAPTDFPCICANAPLNNEIEACFDTQCSPRDALTTAKIAKDLCGVPKRNRGLIAWVVPLVAIILSTVFYLLRLLSRAVLRQRVDVADFILGVSVVATFPVLWIAFQLAADGLGQDIWEIPQDNITQILYSRSSNAIRFTGPGPLGMDHTRVTVTTSTSNHGSLGRHFASSSACELDCFGKEENSALDYVQSRVLTLVVFADSTNITYDYVEPGIYSIIEASVAITVCCLPAVRALLSTVMPSVFATTVARSPFSSGNPPQNDSSRQKFNRLDTPHTSSEQARIPKEEWATHSSSASKSESHVELMPMTFDGIETDVEDRQAGQDAAQNRTMNWSRPLPRGRESGSA</sequence>
<feature type="region of interest" description="Disordered" evidence="15">
    <location>
        <begin position="297"/>
        <end position="394"/>
    </location>
</feature>
<dbReference type="GO" id="GO:0005576">
    <property type="term" value="C:extracellular region"/>
    <property type="evidence" value="ECO:0007669"/>
    <property type="project" value="UniProtKB-SubCell"/>
</dbReference>
<proteinExistence type="inferred from homology"/>
<organism evidence="19 20">
    <name type="scientific">Xylaria flabelliformis</name>
    <dbReference type="NCBI Taxonomy" id="2512241"/>
    <lineage>
        <taxon>Eukaryota</taxon>
        <taxon>Fungi</taxon>
        <taxon>Dikarya</taxon>
        <taxon>Ascomycota</taxon>
        <taxon>Pezizomycotina</taxon>
        <taxon>Sordariomycetes</taxon>
        <taxon>Xylariomycetidae</taxon>
        <taxon>Xylariales</taxon>
        <taxon>Xylariaceae</taxon>
        <taxon>Xylaria</taxon>
    </lineage>
</organism>
<evidence type="ECO:0000256" key="4">
    <source>
        <dbReference type="ARBA" id="ARBA00010031"/>
    </source>
</evidence>
<keyword evidence="7 16" id="KW-0812">Transmembrane</keyword>
<evidence type="ECO:0000256" key="14">
    <source>
        <dbReference type="PROSITE-ProRule" id="PRU01356"/>
    </source>
</evidence>
<comment type="caution">
    <text evidence="19">The sequence shown here is derived from an EMBL/GenBank/DDBJ whole genome shotgun (WGS) entry which is preliminary data.</text>
</comment>
<dbReference type="PANTHER" id="PTHR33048:SF47">
    <property type="entry name" value="INTEGRAL MEMBRANE PROTEIN-RELATED"/>
    <property type="match status" value="1"/>
</dbReference>
<keyword evidence="10 16" id="KW-0472">Membrane</keyword>
<evidence type="ECO:0000313" key="20">
    <source>
        <dbReference type="Proteomes" id="UP000319160"/>
    </source>
</evidence>
<evidence type="ECO:0000256" key="15">
    <source>
        <dbReference type="SAM" id="MobiDB-lite"/>
    </source>
</evidence>
<feature type="disulfide bond" evidence="14">
    <location>
        <begin position="49"/>
        <end position="56"/>
    </location>
</feature>
<keyword evidence="12" id="KW-0449">Lipoprotein</keyword>
<evidence type="ECO:0000256" key="7">
    <source>
        <dbReference type="ARBA" id="ARBA00022692"/>
    </source>
</evidence>